<comment type="pathway">
    <text evidence="9">Protein modification; lipoprotein biosynthesis (N-acyl transfer).</text>
</comment>
<keyword evidence="12" id="KW-1185">Reference proteome</keyword>
<evidence type="ECO:0000256" key="6">
    <source>
        <dbReference type="ARBA" id="ARBA00022989"/>
    </source>
</evidence>
<keyword evidence="8 9" id="KW-0012">Acyltransferase</keyword>
<dbReference type="Proteomes" id="UP001265259">
    <property type="component" value="Unassembled WGS sequence"/>
</dbReference>
<dbReference type="PANTHER" id="PTHR38686">
    <property type="entry name" value="APOLIPOPROTEIN N-ACYLTRANSFERASE"/>
    <property type="match status" value="1"/>
</dbReference>
<keyword evidence="5 9" id="KW-0812">Transmembrane</keyword>
<comment type="caution">
    <text evidence="11">The sequence shown here is derived from an EMBL/GenBank/DDBJ whole genome shotgun (WGS) entry which is preliminary data.</text>
</comment>
<dbReference type="SUPFAM" id="SSF56317">
    <property type="entry name" value="Carbon-nitrogen hydrolase"/>
    <property type="match status" value="1"/>
</dbReference>
<dbReference type="Gene3D" id="3.60.110.10">
    <property type="entry name" value="Carbon-nitrogen hydrolase"/>
    <property type="match status" value="1"/>
</dbReference>
<reference evidence="11 12" key="1">
    <citation type="submission" date="2023-09" db="EMBL/GenBank/DDBJ databases">
        <authorList>
            <person name="Rey-Velasco X."/>
        </authorList>
    </citation>
    <scope>NUCLEOTIDE SEQUENCE [LARGE SCALE GENOMIC DNA]</scope>
    <source>
        <strain evidence="11 12">F158</strain>
    </source>
</reference>
<gene>
    <name evidence="9 11" type="primary">lnt</name>
    <name evidence="11" type="ORF">RM543_05625</name>
</gene>
<evidence type="ECO:0000313" key="12">
    <source>
        <dbReference type="Proteomes" id="UP001265259"/>
    </source>
</evidence>
<dbReference type="HAMAP" id="MF_01148">
    <property type="entry name" value="Lnt"/>
    <property type="match status" value="1"/>
</dbReference>
<evidence type="ECO:0000256" key="8">
    <source>
        <dbReference type="ARBA" id="ARBA00023315"/>
    </source>
</evidence>
<dbReference type="PANTHER" id="PTHR38686:SF1">
    <property type="entry name" value="APOLIPOPROTEIN N-ACYLTRANSFERASE"/>
    <property type="match status" value="1"/>
</dbReference>
<keyword evidence="3 9" id="KW-1003">Cell membrane</keyword>
<evidence type="ECO:0000259" key="10">
    <source>
        <dbReference type="PROSITE" id="PS50263"/>
    </source>
</evidence>
<comment type="subcellular location">
    <subcellularLocation>
        <location evidence="1 9">Cell membrane</location>
        <topology evidence="1 9">Multi-pass membrane protein</topology>
    </subcellularLocation>
</comment>
<comment type="similarity">
    <text evidence="2 9">Belongs to the CN hydrolase family. Apolipoprotein N-acyltransferase subfamily.</text>
</comment>
<dbReference type="Pfam" id="PF20154">
    <property type="entry name" value="LNT_N"/>
    <property type="match status" value="1"/>
</dbReference>
<dbReference type="InterPro" id="IPR036526">
    <property type="entry name" value="C-N_Hydrolase_sf"/>
</dbReference>
<dbReference type="InterPro" id="IPR003010">
    <property type="entry name" value="C-N_Hydrolase"/>
</dbReference>
<sequence length="508" mass="53604">MDEAVRSDVPGRPWRTRLACLAVGIVAATGQAPLSWPWLSLAAFAAAIWLISGASHWRSAAFRGWLVGTGYFAASLHWIVEPFLIDIARHGWMAPFALLFCAIGFALFWGGAGALAGALGPGRAGRAAHLVLWLTAAEMLRSVLWTGFPWALIGHIWIGAPQMQIAALGGPHLLSLLTLAAAALPALLGPSRIALGAIAGAALAAAPAAYGIWRVPAGAVGEPQATVRLVQPNARQEEKWIPERARAFFQRQLELTAAAPPGPAPDLVLWPETSIPWLLEDAGEALQMIAEASGGRPVALGVQRIEGAVYYNSLVVLDGQGGVTDLYDKHHLVPFGEYMPMASLAARVGLFGLAAGETGGYAFGPGPRLIDLPGAGRALPLICYEAIFPNDVAAAPSRPDWLMQVTNDAWFGQISGPYQHLAQARLRAVEQGLPLARAANTGVSAMIDPFGRVTGALGLGEAGFLDAALPAPLPPTPYAKVGDWPVRIGLILLLTMLLLLSSRKRERS</sequence>
<feature type="transmembrane region" description="Helical" evidence="9">
    <location>
        <begin position="92"/>
        <end position="118"/>
    </location>
</feature>
<keyword evidence="6 9" id="KW-1133">Transmembrane helix</keyword>
<dbReference type="PROSITE" id="PS50263">
    <property type="entry name" value="CN_HYDROLASE"/>
    <property type="match status" value="1"/>
</dbReference>
<evidence type="ECO:0000256" key="3">
    <source>
        <dbReference type="ARBA" id="ARBA00022475"/>
    </source>
</evidence>
<protein>
    <recommendedName>
        <fullName evidence="9">Apolipoprotein N-acyltransferase</fullName>
        <shortName evidence="9">ALP N-acyltransferase</shortName>
        <ecNumber evidence="9">2.3.1.269</ecNumber>
    </recommendedName>
</protein>
<feature type="transmembrane region" description="Helical" evidence="9">
    <location>
        <begin position="130"/>
        <end position="153"/>
    </location>
</feature>
<dbReference type="EMBL" id="JAVRHL010000002">
    <property type="protein sequence ID" value="MDT0682155.1"/>
    <property type="molecule type" value="Genomic_DNA"/>
</dbReference>
<evidence type="ECO:0000256" key="7">
    <source>
        <dbReference type="ARBA" id="ARBA00023136"/>
    </source>
</evidence>
<organism evidence="11 12">
    <name type="scientific">Tropicimonas omnivorans</name>
    <dbReference type="NCBI Taxonomy" id="3075590"/>
    <lineage>
        <taxon>Bacteria</taxon>
        <taxon>Pseudomonadati</taxon>
        <taxon>Pseudomonadota</taxon>
        <taxon>Alphaproteobacteria</taxon>
        <taxon>Rhodobacterales</taxon>
        <taxon>Roseobacteraceae</taxon>
        <taxon>Tropicimonas</taxon>
    </lineage>
</organism>
<feature type="transmembrane region" description="Helical" evidence="9">
    <location>
        <begin position="484"/>
        <end position="502"/>
    </location>
</feature>
<feature type="transmembrane region" description="Helical" evidence="9">
    <location>
        <begin position="36"/>
        <end position="54"/>
    </location>
</feature>
<evidence type="ECO:0000256" key="4">
    <source>
        <dbReference type="ARBA" id="ARBA00022679"/>
    </source>
</evidence>
<feature type="transmembrane region" description="Helical" evidence="9">
    <location>
        <begin position="165"/>
        <end position="186"/>
    </location>
</feature>
<dbReference type="InterPro" id="IPR045378">
    <property type="entry name" value="LNT_N"/>
</dbReference>
<keyword evidence="4 9" id="KW-0808">Transferase</keyword>
<evidence type="ECO:0000256" key="5">
    <source>
        <dbReference type="ARBA" id="ARBA00022692"/>
    </source>
</evidence>
<evidence type="ECO:0000313" key="11">
    <source>
        <dbReference type="EMBL" id="MDT0682155.1"/>
    </source>
</evidence>
<feature type="transmembrane region" description="Helical" evidence="9">
    <location>
        <begin position="61"/>
        <end position="80"/>
    </location>
</feature>
<comment type="function">
    <text evidence="9">Catalyzes the phospholipid dependent N-acylation of the N-terminal cysteine of apolipoprotein, the last step in lipoprotein maturation.</text>
</comment>
<dbReference type="CDD" id="cd07571">
    <property type="entry name" value="ALP_N-acyl_transferase"/>
    <property type="match status" value="1"/>
</dbReference>
<proteinExistence type="inferred from homology"/>
<evidence type="ECO:0000256" key="2">
    <source>
        <dbReference type="ARBA" id="ARBA00010065"/>
    </source>
</evidence>
<comment type="catalytic activity">
    <reaction evidence="9">
        <text>N-terminal S-1,2-diacyl-sn-glyceryl-L-cysteinyl-[lipoprotein] + a glycerophospholipid = N-acyl-S-1,2-diacyl-sn-glyceryl-L-cysteinyl-[lipoprotein] + a 2-acyl-sn-glycero-3-phospholipid + H(+)</text>
        <dbReference type="Rhea" id="RHEA:48228"/>
        <dbReference type="Rhea" id="RHEA-COMP:14681"/>
        <dbReference type="Rhea" id="RHEA-COMP:14684"/>
        <dbReference type="ChEBI" id="CHEBI:15378"/>
        <dbReference type="ChEBI" id="CHEBI:136912"/>
        <dbReference type="ChEBI" id="CHEBI:140656"/>
        <dbReference type="ChEBI" id="CHEBI:140657"/>
        <dbReference type="ChEBI" id="CHEBI:140660"/>
        <dbReference type="EC" id="2.3.1.269"/>
    </reaction>
</comment>
<dbReference type="NCBIfam" id="TIGR00546">
    <property type="entry name" value="lnt"/>
    <property type="match status" value="1"/>
</dbReference>
<keyword evidence="7 9" id="KW-0472">Membrane</keyword>
<evidence type="ECO:0000256" key="1">
    <source>
        <dbReference type="ARBA" id="ARBA00004651"/>
    </source>
</evidence>
<accession>A0ABU3DEP2</accession>
<dbReference type="Pfam" id="PF00795">
    <property type="entry name" value="CN_hydrolase"/>
    <property type="match status" value="1"/>
</dbReference>
<feature type="domain" description="CN hydrolase" evidence="10">
    <location>
        <begin position="230"/>
        <end position="475"/>
    </location>
</feature>
<name>A0ABU3DEP2_9RHOB</name>
<dbReference type="InterPro" id="IPR004563">
    <property type="entry name" value="Apolipo_AcylTrfase"/>
</dbReference>
<dbReference type="RefSeq" id="WP_311689931.1">
    <property type="nucleotide sequence ID" value="NZ_JAVRHL010000002.1"/>
</dbReference>
<dbReference type="EC" id="2.3.1.269" evidence="9"/>
<evidence type="ECO:0000256" key="9">
    <source>
        <dbReference type="HAMAP-Rule" id="MF_01148"/>
    </source>
</evidence>
<feature type="transmembrane region" description="Helical" evidence="9">
    <location>
        <begin position="193"/>
        <end position="213"/>
    </location>
</feature>